<evidence type="ECO:0000259" key="2">
    <source>
        <dbReference type="Pfam" id="PF00934"/>
    </source>
</evidence>
<evidence type="ECO:0000256" key="1">
    <source>
        <dbReference type="SAM" id="MobiDB-lite"/>
    </source>
</evidence>
<gene>
    <name evidence="3" type="ORF">MPRG_11220</name>
</gene>
<dbReference type="InterPro" id="IPR038332">
    <property type="entry name" value="PPE_sf"/>
</dbReference>
<evidence type="ECO:0000313" key="4">
    <source>
        <dbReference type="Proteomes" id="UP000465240"/>
    </source>
</evidence>
<reference evidence="3 4" key="1">
    <citation type="journal article" date="2019" name="Emerg. Microbes Infect.">
        <title>Comprehensive subspecies identification of 175 nontuberculous mycobacteria species based on 7547 genomic profiles.</title>
        <authorList>
            <person name="Matsumoto Y."/>
            <person name="Kinjo T."/>
            <person name="Motooka D."/>
            <person name="Nabeya D."/>
            <person name="Jung N."/>
            <person name="Uechi K."/>
            <person name="Horii T."/>
            <person name="Iida T."/>
            <person name="Fujita J."/>
            <person name="Nakamura S."/>
        </authorList>
    </citation>
    <scope>NUCLEOTIDE SEQUENCE [LARGE SCALE GENOMIC DNA]</scope>
    <source>
        <strain evidence="3 4">JCM 18565</strain>
    </source>
</reference>
<comment type="caution">
    <text evidence="3">The sequence shown here is derived from an EMBL/GenBank/DDBJ whole genome shotgun (WGS) entry which is preliminary data.</text>
</comment>
<feature type="domain" description="PE" evidence="2">
    <location>
        <begin position="4"/>
        <end position="92"/>
    </location>
</feature>
<dbReference type="InterPro" id="IPR048996">
    <property type="entry name" value="PGRS_rpt"/>
</dbReference>
<sequence length="283" mass="28191">MSFVVVSPEVVSQAASDVARIGSDVSAGSAAAVMPTTQVAAAAGDEVSAAIAALFGTHAREYQAVAAQAAGFQDQIVAALRSAAAEYAGAEVSAAAWLQGSATAAAAAASPVAGVFQLLVYGPTHTVSQWWINSVFGQVLDPILNFPTQLLLGRDLIGNGATGTAVSPTGGAGGLWFGDGGAGYSPTGSTPLAGGAGGAAGLIGTGGAGGAGVAGGAAAPAGPGLVDGQRRHRRCRRCGGDPGRGRGHRRRRRAGVRVRRRWPGRGRWGGLARHPWWQRGQPG</sequence>
<protein>
    <recommendedName>
        <fullName evidence="2">PE domain-containing protein</fullName>
    </recommendedName>
</protein>
<dbReference type="InterPro" id="IPR000084">
    <property type="entry name" value="PE-PGRS_N"/>
</dbReference>
<dbReference type="Pfam" id="PF21526">
    <property type="entry name" value="PGRS"/>
    <property type="match status" value="1"/>
</dbReference>
<dbReference type="Proteomes" id="UP000465240">
    <property type="component" value="Unassembled WGS sequence"/>
</dbReference>
<evidence type="ECO:0000313" key="3">
    <source>
        <dbReference type="EMBL" id="GFG77846.1"/>
    </source>
</evidence>
<dbReference type="SUPFAM" id="SSF140459">
    <property type="entry name" value="PE/PPE dimer-like"/>
    <property type="match status" value="1"/>
</dbReference>
<dbReference type="EMBL" id="BLKX01000001">
    <property type="protein sequence ID" value="GFG77846.1"/>
    <property type="molecule type" value="Genomic_DNA"/>
</dbReference>
<organism evidence="3 4">
    <name type="scientific">Mycobacterium paragordonae</name>
    <dbReference type="NCBI Taxonomy" id="1389713"/>
    <lineage>
        <taxon>Bacteria</taxon>
        <taxon>Bacillati</taxon>
        <taxon>Actinomycetota</taxon>
        <taxon>Actinomycetes</taxon>
        <taxon>Mycobacteriales</taxon>
        <taxon>Mycobacteriaceae</taxon>
        <taxon>Mycobacterium</taxon>
    </lineage>
</organism>
<accession>A0ABQ1C098</accession>
<feature type="compositionally biased region" description="Basic residues" evidence="1">
    <location>
        <begin position="245"/>
        <end position="264"/>
    </location>
</feature>
<proteinExistence type="predicted"/>
<dbReference type="Gene3D" id="1.10.287.850">
    <property type="entry name" value="HP0062-like domain"/>
    <property type="match status" value="1"/>
</dbReference>
<keyword evidence="4" id="KW-1185">Reference proteome</keyword>
<dbReference type="Pfam" id="PF00934">
    <property type="entry name" value="PE"/>
    <property type="match status" value="1"/>
</dbReference>
<feature type="region of interest" description="Disordered" evidence="1">
    <location>
        <begin position="223"/>
        <end position="283"/>
    </location>
</feature>
<name>A0ABQ1C098_9MYCO</name>